<name>A0A098EAE0_9ZZZZ</name>
<evidence type="ECO:0000313" key="2">
    <source>
        <dbReference type="EMBL" id="CEG11960.1"/>
    </source>
</evidence>
<dbReference type="PANTHER" id="PTHR10055:SF1">
    <property type="entry name" value="TRYPTOPHAN--TRNA LIGASE, CYTOPLASMIC"/>
    <property type="match status" value="1"/>
</dbReference>
<dbReference type="PANTHER" id="PTHR10055">
    <property type="entry name" value="TRYPTOPHANYL-TRNA SYNTHETASE"/>
    <property type="match status" value="1"/>
</dbReference>
<accession>A0A098EAE0</accession>
<dbReference type="Gene3D" id="3.40.50.620">
    <property type="entry name" value="HUPs"/>
    <property type="match status" value="1"/>
</dbReference>
<gene>
    <name evidence="2" type="ORF">MSIBF_A1820001</name>
</gene>
<sequence length="87" mass="10660">MTYEVTPWTVKGNVDYDALTEKFGTQKIDENLLERIKKHTGELHHFLRRKIFFSHRDLNFLLDEYEKGNKFFFIPEGHLRERFIWDI</sequence>
<dbReference type="InterPro" id="IPR014729">
    <property type="entry name" value="Rossmann-like_a/b/a_fold"/>
</dbReference>
<dbReference type="GO" id="GO:0005737">
    <property type="term" value="C:cytoplasm"/>
    <property type="evidence" value="ECO:0007669"/>
    <property type="project" value="TreeGrafter"/>
</dbReference>
<organism evidence="2">
    <name type="scientific">groundwater metagenome</name>
    <dbReference type="NCBI Taxonomy" id="717931"/>
    <lineage>
        <taxon>unclassified sequences</taxon>
        <taxon>metagenomes</taxon>
        <taxon>ecological metagenomes</taxon>
    </lineage>
</organism>
<dbReference type="GO" id="GO:0006436">
    <property type="term" value="P:tryptophanyl-tRNA aminoacylation"/>
    <property type="evidence" value="ECO:0007669"/>
    <property type="project" value="TreeGrafter"/>
</dbReference>
<proteinExistence type="predicted"/>
<evidence type="ECO:0000256" key="1">
    <source>
        <dbReference type="ARBA" id="ARBA00030268"/>
    </source>
</evidence>
<dbReference type="AlphaFoldDB" id="A0A098EAE0"/>
<protein>
    <recommendedName>
        <fullName evidence="1">Tryptophanyl-tRNA synthetase</fullName>
    </recommendedName>
</protein>
<keyword evidence="2" id="KW-0436">Ligase</keyword>
<dbReference type="GO" id="GO:0004830">
    <property type="term" value="F:tryptophan-tRNA ligase activity"/>
    <property type="evidence" value="ECO:0007669"/>
    <property type="project" value="TreeGrafter"/>
</dbReference>
<reference evidence="2" key="1">
    <citation type="submission" date="2014-09" db="EMBL/GenBank/DDBJ databases">
        <authorList>
            <person name="Probst J Alexander"/>
        </authorList>
    </citation>
    <scope>NUCLEOTIDE SEQUENCE</scope>
</reference>
<dbReference type="EMBL" id="CCXY01000093">
    <property type="protein sequence ID" value="CEG11960.1"/>
    <property type="molecule type" value="Genomic_DNA"/>
</dbReference>
<dbReference type="SUPFAM" id="SSF52374">
    <property type="entry name" value="Nucleotidylyl transferase"/>
    <property type="match status" value="1"/>
</dbReference>